<keyword evidence="1" id="KW-0479">Metal-binding</keyword>
<evidence type="ECO:0000256" key="1">
    <source>
        <dbReference type="ARBA" id="ARBA00022723"/>
    </source>
</evidence>
<evidence type="ECO:0000313" key="6">
    <source>
        <dbReference type="EMBL" id="KAL3891579.1"/>
    </source>
</evidence>
<reference evidence="6 7" key="1">
    <citation type="submission" date="2024-11" db="EMBL/GenBank/DDBJ databases">
        <title>Chromosome-level genome assembly of the freshwater bivalve Anodonta woodiana.</title>
        <authorList>
            <person name="Chen X."/>
        </authorList>
    </citation>
    <scope>NUCLEOTIDE SEQUENCE [LARGE SCALE GENOMIC DNA]</scope>
    <source>
        <strain evidence="6">MN2024</strain>
        <tissue evidence="6">Gills</tissue>
    </source>
</reference>
<dbReference type="PROSITE" id="PS50089">
    <property type="entry name" value="ZF_RING_2"/>
    <property type="match status" value="1"/>
</dbReference>
<evidence type="ECO:0000259" key="5">
    <source>
        <dbReference type="PROSITE" id="PS50089"/>
    </source>
</evidence>
<dbReference type="AlphaFoldDB" id="A0ABD3XZD7"/>
<dbReference type="InterPro" id="IPR013083">
    <property type="entry name" value="Znf_RING/FYVE/PHD"/>
</dbReference>
<dbReference type="GO" id="GO:0008270">
    <property type="term" value="F:zinc ion binding"/>
    <property type="evidence" value="ECO:0007669"/>
    <property type="project" value="UniProtKB-KW"/>
</dbReference>
<keyword evidence="2 4" id="KW-0863">Zinc-finger</keyword>
<dbReference type="PANTHER" id="PTHR25462:SF296">
    <property type="entry name" value="MEIOTIC P26, ISOFORM F"/>
    <property type="match status" value="1"/>
</dbReference>
<evidence type="ECO:0000256" key="2">
    <source>
        <dbReference type="ARBA" id="ARBA00022771"/>
    </source>
</evidence>
<dbReference type="SMART" id="SM00184">
    <property type="entry name" value="RING"/>
    <property type="match status" value="1"/>
</dbReference>
<keyword evidence="3" id="KW-0862">Zinc</keyword>
<feature type="domain" description="RING-type" evidence="5">
    <location>
        <begin position="16"/>
        <end position="62"/>
    </location>
</feature>
<sequence length="120" mass="13133">MATYSGVSLKANGVLCPICLEVYTSPRQLPCMHAFCEKCLQKHISTNAYKVGTVKVFVCPVCIAVANQPKPGKPVGEWASFFPRSPITVVTEVTENIERSCDACRFDGESKKAEGFLCRV</sequence>
<dbReference type="Proteomes" id="UP001634394">
    <property type="component" value="Unassembled WGS sequence"/>
</dbReference>
<protein>
    <recommendedName>
        <fullName evidence="5">RING-type domain-containing protein</fullName>
    </recommendedName>
</protein>
<dbReference type="SUPFAM" id="SSF57850">
    <property type="entry name" value="RING/U-box"/>
    <property type="match status" value="1"/>
</dbReference>
<organism evidence="6 7">
    <name type="scientific">Sinanodonta woodiana</name>
    <name type="common">Chinese pond mussel</name>
    <name type="synonym">Anodonta woodiana</name>
    <dbReference type="NCBI Taxonomy" id="1069815"/>
    <lineage>
        <taxon>Eukaryota</taxon>
        <taxon>Metazoa</taxon>
        <taxon>Spiralia</taxon>
        <taxon>Lophotrochozoa</taxon>
        <taxon>Mollusca</taxon>
        <taxon>Bivalvia</taxon>
        <taxon>Autobranchia</taxon>
        <taxon>Heteroconchia</taxon>
        <taxon>Palaeoheterodonta</taxon>
        <taxon>Unionida</taxon>
        <taxon>Unionoidea</taxon>
        <taxon>Unionidae</taxon>
        <taxon>Unioninae</taxon>
        <taxon>Sinanodonta</taxon>
    </lineage>
</organism>
<dbReference type="Gene3D" id="3.30.40.10">
    <property type="entry name" value="Zinc/RING finger domain, C3HC4 (zinc finger)"/>
    <property type="match status" value="1"/>
</dbReference>
<dbReference type="InterPro" id="IPR017907">
    <property type="entry name" value="Znf_RING_CS"/>
</dbReference>
<dbReference type="InterPro" id="IPR047153">
    <property type="entry name" value="TRIM45/56/19-like"/>
</dbReference>
<dbReference type="PANTHER" id="PTHR25462">
    <property type="entry name" value="BONUS, ISOFORM C-RELATED"/>
    <property type="match status" value="1"/>
</dbReference>
<accession>A0ABD3XZD7</accession>
<proteinExistence type="predicted"/>
<comment type="caution">
    <text evidence="6">The sequence shown here is derived from an EMBL/GenBank/DDBJ whole genome shotgun (WGS) entry which is preliminary data.</text>
</comment>
<keyword evidence="7" id="KW-1185">Reference proteome</keyword>
<evidence type="ECO:0000256" key="3">
    <source>
        <dbReference type="ARBA" id="ARBA00022833"/>
    </source>
</evidence>
<name>A0ABD3XZD7_SINWO</name>
<dbReference type="PROSITE" id="PS00518">
    <property type="entry name" value="ZF_RING_1"/>
    <property type="match status" value="1"/>
</dbReference>
<dbReference type="InterPro" id="IPR001841">
    <property type="entry name" value="Znf_RING"/>
</dbReference>
<dbReference type="InterPro" id="IPR027370">
    <property type="entry name" value="Znf-RING_euk"/>
</dbReference>
<dbReference type="Pfam" id="PF13445">
    <property type="entry name" value="zf-RING_UBOX"/>
    <property type="match status" value="1"/>
</dbReference>
<evidence type="ECO:0000256" key="4">
    <source>
        <dbReference type="PROSITE-ProRule" id="PRU00175"/>
    </source>
</evidence>
<evidence type="ECO:0000313" key="7">
    <source>
        <dbReference type="Proteomes" id="UP001634394"/>
    </source>
</evidence>
<gene>
    <name evidence="6" type="ORF">ACJMK2_003835</name>
</gene>
<dbReference type="EMBL" id="JBJQND010000001">
    <property type="protein sequence ID" value="KAL3891579.1"/>
    <property type="molecule type" value="Genomic_DNA"/>
</dbReference>